<name>A0A9W4TY03_9ASCO</name>
<dbReference type="Gene3D" id="3.40.50.1820">
    <property type="entry name" value="alpha/beta hydrolase"/>
    <property type="match status" value="1"/>
</dbReference>
<dbReference type="Proteomes" id="UP001152885">
    <property type="component" value="Unassembled WGS sequence"/>
</dbReference>
<protein>
    <recommendedName>
        <fullName evidence="3">Alpha/beta hydrolase</fullName>
    </recommendedName>
</protein>
<sequence length="314" mass="36538">MKLLEFNPGSFSKVEYNIGGINTYIYNSEVLKSYVESFSHHHREDIPINVLYLIHQREGNYTYTESIAYNILKQYKSQTPLICITFDLRNHGARVINNQNNKGWSEGNKSHGVDMWSIINGTIDDITLLMDQLPTYLNLEPYLNETSKNEHKVKFKYHNFLSGVSLGGHIVYRFALRYPNLVKIINPIIGSTDLTSLLYTRLKGIDNYTKKYFYFEYDELDLTEEERLEMYPETLHNQLSKVDTEIFESFPMGQVKLFACFGGKDELVPFQLSKTWCDLYQGTNTESGIMVEDVGHDITEDMIIKFGQWLNKHV</sequence>
<comment type="caution">
    <text evidence="1">The sequence shown here is derived from an EMBL/GenBank/DDBJ whole genome shotgun (WGS) entry which is preliminary data.</text>
</comment>
<evidence type="ECO:0008006" key="3">
    <source>
        <dbReference type="Google" id="ProtNLM"/>
    </source>
</evidence>
<evidence type="ECO:0000313" key="1">
    <source>
        <dbReference type="EMBL" id="CAI5757788.1"/>
    </source>
</evidence>
<reference evidence="1" key="1">
    <citation type="submission" date="2022-12" db="EMBL/GenBank/DDBJ databases">
        <authorList>
            <person name="Brejova B."/>
        </authorList>
    </citation>
    <scope>NUCLEOTIDE SEQUENCE</scope>
</reference>
<dbReference type="EMBL" id="CANTUO010000002">
    <property type="protein sequence ID" value="CAI5757788.1"/>
    <property type="molecule type" value="Genomic_DNA"/>
</dbReference>
<gene>
    <name evidence="1" type="ORF">CANVERA_P2300</name>
</gene>
<organism evidence="1 2">
    <name type="scientific">Candida verbasci</name>
    <dbReference type="NCBI Taxonomy" id="1227364"/>
    <lineage>
        <taxon>Eukaryota</taxon>
        <taxon>Fungi</taxon>
        <taxon>Dikarya</taxon>
        <taxon>Ascomycota</taxon>
        <taxon>Saccharomycotina</taxon>
        <taxon>Pichiomycetes</taxon>
        <taxon>Debaryomycetaceae</taxon>
        <taxon>Candida/Lodderomyces clade</taxon>
        <taxon>Candida</taxon>
    </lineage>
</organism>
<evidence type="ECO:0000313" key="2">
    <source>
        <dbReference type="Proteomes" id="UP001152885"/>
    </source>
</evidence>
<dbReference type="OrthoDB" id="2152248at2759"/>
<proteinExistence type="predicted"/>
<keyword evidence="2" id="KW-1185">Reference proteome</keyword>
<dbReference type="InterPro" id="IPR029058">
    <property type="entry name" value="AB_hydrolase_fold"/>
</dbReference>
<accession>A0A9W4TY03</accession>
<dbReference type="SUPFAM" id="SSF53474">
    <property type="entry name" value="alpha/beta-Hydrolases"/>
    <property type="match status" value="1"/>
</dbReference>
<dbReference type="AlphaFoldDB" id="A0A9W4TY03"/>